<dbReference type="Gene3D" id="2.170.270.10">
    <property type="entry name" value="SET domain"/>
    <property type="match status" value="1"/>
</dbReference>
<feature type="domain" description="SET" evidence="6">
    <location>
        <begin position="6"/>
        <end position="247"/>
    </location>
</feature>
<dbReference type="SUPFAM" id="SSF82199">
    <property type="entry name" value="SET domain"/>
    <property type="match status" value="1"/>
</dbReference>
<comment type="caution">
    <text evidence="8">The sequence shown here is derived from an EMBL/GenBank/DDBJ whole genome shotgun (WGS) entry which is preliminary data.</text>
</comment>
<accession>A0A8H6NZ33</accession>
<evidence type="ECO:0000259" key="7">
    <source>
        <dbReference type="PROSITE" id="PS50865"/>
    </source>
</evidence>
<name>A0A8H6NZ33_9PEZI</name>
<dbReference type="Proteomes" id="UP000639643">
    <property type="component" value="Unassembled WGS sequence"/>
</dbReference>
<dbReference type="PROSITE" id="PS50865">
    <property type="entry name" value="ZF_MYND_2"/>
    <property type="match status" value="1"/>
</dbReference>
<keyword evidence="9" id="KW-1185">Reference proteome</keyword>
<dbReference type="Pfam" id="PF01753">
    <property type="entry name" value="zf-MYND"/>
    <property type="match status" value="1"/>
</dbReference>
<proteinExistence type="predicted"/>
<dbReference type="GO" id="GO:0008270">
    <property type="term" value="F:zinc ion binding"/>
    <property type="evidence" value="ECO:0007669"/>
    <property type="project" value="UniProtKB-KW"/>
</dbReference>
<dbReference type="PANTHER" id="PTHR12197">
    <property type="entry name" value="HISTONE-LYSINE N-METHYLTRANSFERASE SMYD"/>
    <property type="match status" value="1"/>
</dbReference>
<dbReference type="OrthoDB" id="265717at2759"/>
<dbReference type="PROSITE" id="PS50280">
    <property type="entry name" value="SET"/>
    <property type="match status" value="1"/>
</dbReference>
<dbReference type="Pfam" id="PF00856">
    <property type="entry name" value="SET"/>
    <property type="match status" value="1"/>
</dbReference>
<dbReference type="PROSITE" id="PS01360">
    <property type="entry name" value="ZF_MYND_1"/>
    <property type="match status" value="1"/>
</dbReference>
<dbReference type="InterPro" id="IPR002893">
    <property type="entry name" value="Znf_MYND"/>
</dbReference>
<evidence type="ECO:0000259" key="6">
    <source>
        <dbReference type="PROSITE" id="PS50280"/>
    </source>
</evidence>
<organism evidence="8 9">
    <name type="scientific">Colletotrichum musicola</name>
    <dbReference type="NCBI Taxonomy" id="2175873"/>
    <lineage>
        <taxon>Eukaryota</taxon>
        <taxon>Fungi</taxon>
        <taxon>Dikarya</taxon>
        <taxon>Ascomycota</taxon>
        <taxon>Pezizomycotina</taxon>
        <taxon>Sordariomycetes</taxon>
        <taxon>Hypocreomycetidae</taxon>
        <taxon>Glomerellales</taxon>
        <taxon>Glomerellaceae</taxon>
        <taxon>Colletotrichum</taxon>
        <taxon>Colletotrichum orchidearum species complex</taxon>
    </lineage>
</organism>
<dbReference type="CDD" id="cd20071">
    <property type="entry name" value="SET_SMYD"/>
    <property type="match status" value="1"/>
</dbReference>
<dbReference type="PANTHER" id="PTHR12197:SF251">
    <property type="entry name" value="EG:BACR7C10.4 PROTEIN"/>
    <property type="match status" value="1"/>
</dbReference>
<dbReference type="AlphaFoldDB" id="A0A8H6NZ33"/>
<sequence length="550" mass="60867">MSGLNDGIEVRGSKGGAKGRSIHATRRFSPGDVIARFDDPAVVLPPGQRALEYCNHCLRNQAHPAAPKLRVCTGCKTVAYCGPACQRANWAAVHKLECKAIKRLHEAKPADQPDWVPTPVRAAAQVMLRPKVLEEFDALEGHVGLWKKDDDMKLKLQAHGVVKCLGADQMTPVGLEAAYQVLCKLQTNAFSRTEEYSESGGIFLDTKLAMMNHSCVPNALVQFGGRSATLRATAVINSGDEIELSYIDHTQPKGKRQGELDSYHFQCSCPKCQHDLDEYQVAKTDPTVDLNASLSVMRDIARFQSYSSGGAIDPSQRTAVMKLSKIFPVSLRNMEPKEKHEWLRRAYKTGSYFVQTEKWAIEPFAQVVDEACFYFGKDRGNHECALAVACLSAYEVEPFKHVVPWHPQRLKGLSSIAIALSNTAPNPERLVELARDMTATKKFPTDSVKVLENLDQVSLCQMLLSIIHAHSPLAPSADWEVLVLAQEMLKDIESLPGRDRENGLIIAWGKDPKSMDDFFEFSVVEPIKALSKLGKVVLEVDLGSDRDLST</sequence>
<keyword evidence="2 4" id="KW-0863">Zinc-finger</keyword>
<dbReference type="InterPro" id="IPR001214">
    <property type="entry name" value="SET_dom"/>
</dbReference>
<evidence type="ECO:0000256" key="3">
    <source>
        <dbReference type="ARBA" id="ARBA00022833"/>
    </source>
</evidence>
<feature type="region of interest" description="Disordered" evidence="5">
    <location>
        <begin position="1"/>
        <end position="21"/>
    </location>
</feature>
<gene>
    <name evidence="8" type="ORF">CMUS01_00265</name>
</gene>
<evidence type="ECO:0000256" key="5">
    <source>
        <dbReference type="SAM" id="MobiDB-lite"/>
    </source>
</evidence>
<dbReference type="Gene3D" id="1.10.220.160">
    <property type="match status" value="1"/>
</dbReference>
<evidence type="ECO:0000256" key="1">
    <source>
        <dbReference type="ARBA" id="ARBA00022723"/>
    </source>
</evidence>
<evidence type="ECO:0000313" key="8">
    <source>
        <dbReference type="EMBL" id="KAF6845320.1"/>
    </source>
</evidence>
<reference evidence="8" key="1">
    <citation type="journal article" date="2020" name="Phytopathology">
        <title>Genome Sequence Resources of Colletotrichum truncatum, C. plurivorum, C. musicola, and C. sojae: Four Species Pathogenic to Soybean (Glycine max).</title>
        <authorList>
            <person name="Rogerio F."/>
            <person name="Boufleur T.R."/>
            <person name="Ciampi-Guillardi M."/>
            <person name="Sukno S.A."/>
            <person name="Thon M.R."/>
            <person name="Massola Junior N.S."/>
            <person name="Baroncelli R."/>
        </authorList>
    </citation>
    <scope>NUCLEOTIDE SEQUENCE</scope>
    <source>
        <strain evidence="8">LFN0074</strain>
    </source>
</reference>
<dbReference type="Gene3D" id="6.10.140.2220">
    <property type="match status" value="1"/>
</dbReference>
<keyword evidence="3" id="KW-0862">Zinc</keyword>
<keyword evidence="1" id="KW-0479">Metal-binding</keyword>
<dbReference type="GO" id="GO:0005634">
    <property type="term" value="C:nucleus"/>
    <property type="evidence" value="ECO:0007669"/>
    <property type="project" value="TreeGrafter"/>
</dbReference>
<evidence type="ECO:0000256" key="2">
    <source>
        <dbReference type="ARBA" id="ARBA00022771"/>
    </source>
</evidence>
<dbReference type="InterPro" id="IPR050869">
    <property type="entry name" value="H3K4_H4K5_MeTrfase"/>
</dbReference>
<dbReference type="InterPro" id="IPR046341">
    <property type="entry name" value="SET_dom_sf"/>
</dbReference>
<evidence type="ECO:0000256" key="4">
    <source>
        <dbReference type="PROSITE-ProRule" id="PRU00134"/>
    </source>
</evidence>
<feature type="domain" description="MYND-type" evidence="7">
    <location>
        <begin position="54"/>
        <end position="98"/>
    </location>
</feature>
<dbReference type="EMBL" id="WIGM01000003">
    <property type="protein sequence ID" value="KAF6845320.1"/>
    <property type="molecule type" value="Genomic_DNA"/>
</dbReference>
<protein>
    <submittedName>
        <fullName evidence="8">Mynd finger family protein</fullName>
    </submittedName>
</protein>
<evidence type="ECO:0000313" key="9">
    <source>
        <dbReference type="Proteomes" id="UP000639643"/>
    </source>
</evidence>